<accession>A0A850QSD6</accession>
<reference evidence="2 3" key="1">
    <citation type="submission" date="2020-06" db="EMBL/GenBank/DDBJ databases">
        <authorList>
            <person name="Qiu C."/>
            <person name="Liu Z."/>
        </authorList>
    </citation>
    <scope>NUCLEOTIDE SEQUENCE [LARGE SCALE GENOMIC DNA]</scope>
    <source>
        <strain evidence="2 3">EM 1</strain>
    </source>
</reference>
<dbReference type="Proteomes" id="UP000588051">
    <property type="component" value="Unassembled WGS sequence"/>
</dbReference>
<protein>
    <submittedName>
        <fullName evidence="2">Uncharacterized protein</fullName>
    </submittedName>
</protein>
<gene>
    <name evidence="2" type="ORF">HV832_14090</name>
</gene>
<evidence type="ECO:0000313" key="2">
    <source>
        <dbReference type="EMBL" id="NVO78956.1"/>
    </source>
</evidence>
<organism evidence="2 3">
    <name type="scientific">Undibacterium oligocarboniphilum</name>
    <dbReference type="NCBI Taxonomy" id="666702"/>
    <lineage>
        <taxon>Bacteria</taxon>
        <taxon>Pseudomonadati</taxon>
        <taxon>Pseudomonadota</taxon>
        <taxon>Betaproteobacteria</taxon>
        <taxon>Burkholderiales</taxon>
        <taxon>Oxalobacteraceae</taxon>
        <taxon>Undibacterium</taxon>
    </lineage>
</organism>
<feature type="compositionally biased region" description="Basic and acidic residues" evidence="1">
    <location>
        <begin position="85"/>
        <end position="101"/>
    </location>
</feature>
<dbReference type="RefSeq" id="WP_176804491.1">
    <property type="nucleotide sequence ID" value="NZ_JABXYJ010000008.1"/>
</dbReference>
<feature type="compositionally biased region" description="Polar residues" evidence="1">
    <location>
        <begin position="70"/>
        <end position="82"/>
    </location>
</feature>
<evidence type="ECO:0000256" key="1">
    <source>
        <dbReference type="SAM" id="MobiDB-lite"/>
    </source>
</evidence>
<comment type="caution">
    <text evidence="2">The sequence shown here is derived from an EMBL/GenBank/DDBJ whole genome shotgun (WGS) entry which is preliminary data.</text>
</comment>
<name>A0A850QSD6_9BURK</name>
<evidence type="ECO:0000313" key="3">
    <source>
        <dbReference type="Proteomes" id="UP000588051"/>
    </source>
</evidence>
<dbReference type="AlphaFoldDB" id="A0A850QSD6"/>
<dbReference type="EMBL" id="JABXYJ010000008">
    <property type="protein sequence ID" value="NVO78956.1"/>
    <property type="molecule type" value="Genomic_DNA"/>
</dbReference>
<feature type="region of interest" description="Disordered" evidence="1">
    <location>
        <begin position="55"/>
        <end position="101"/>
    </location>
</feature>
<proteinExistence type="predicted"/>
<keyword evidence="3" id="KW-1185">Reference proteome</keyword>
<sequence length="101" mass="11496">MAIKTLQIQIDEEEYPLLFQFIGNEGNKHKRSRLLKQSLENLLQGKSGVAVKLDNPIAPPQNHAEKISPKTVSQSSGTSTNRFRIPVEHDKESDDPLMRWM</sequence>